<evidence type="ECO:0000256" key="2">
    <source>
        <dbReference type="SAM" id="Phobius"/>
    </source>
</evidence>
<dbReference type="Proteomes" id="UP000183567">
    <property type="component" value="Unassembled WGS sequence"/>
</dbReference>
<keyword evidence="2" id="KW-1133">Transmembrane helix</keyword>
<keyword evidence="2" id="KW-0812">Transmembrane</keyword>
<comment type="caution">
    <text evidence="3">The sequence shown here is derived from an EMBL/GenBank/DDBJ whole genome shotgun (WGS) entry which is preliminary data.</text>
</comment>
<feature type="compositionally biased region" description="Low complexity" evidence="1">
    <location>
        <begin position="417"/>
        <end position="440"/>
    </location>
</feature>
<keyword evidence="2" id="KW-0472">Membrane</keyword>
<feature type="region of interest" description="Disordered" evidence="1">
    <location>
        <begin position="399"/>
        <end position="446"/>
    </location>
</feature>
<evidence type="ECO:0000313" key="4">
    <source>
        <dbReference type="Proteomes" id="UP000183567"/>
    </source>
</evidence>
<organism evidence="3 4">
    <name type="scientific">Rhizopogon vesiculosus</name>
    <dbReference type="NCBI Taxonomy" id="180088"/>
    <lineage>
        <taxon>Eukaryota</taxon>
        <taxon>Fungi</taxon>
        <taxon>Dikarya</taxon>
        <taxon>Basidiomycota</taxon>
        <taxon>Agaricomycotina</taxon>
        <taxon>Agaricomycetes</taxon>
        <taxon>Agaricomycetidae</taxon>
        <taxon>Boletales</taxon>
        <taxon>Suillineae</taxon>
        <taxon>Rhizopogonaceae</taxon>
        <taxon>Rhizopogon</taxon>
    </lineage>
</organism>
<gene>
    <name evidence="3" type="ORF">AZE42_02251</name>
</gene>
<dbReference type="AlphaFoldDB" id="A0A1J8Q8N1"/>
<proteinExistence type="predicted"/>
<feature type="region of interest" description="Disordered" evidence="1">
    <location>
        <begin position="164"/>
        <end position="348"/>
    </location>
</feature>
<protein>
    <submittedName>
        <fullName evidence="3">Uncharacterized protein</fullName>
    </submittedName>
</protein>
<feature type="compositionally biased region" description="Pro residues" evidence="1">
    <location>
        <begin position="298"/>
        <end position="309"/>
    </location>
</feature>
<evidence type="ECO:0000313" key="3">
    <source>
        <dbReference type="EMBL" id="OJA08076.1"/>
    </source>
</evidence>
<evidence type="ECO:0000256" key="1">
    <source>
        <dbReference type="SAM" id="MobiDB-lite"/>
    </source>
</evidence>
<sequence>MSSTSENPGLSLSPTTIAGIVIAAVAGIALLAGAYLFLRRFGGSRGRFTRLRRRRAAVDPDEEFVSRESSLNIRDRGYGHHTHPSVSLDPLLPPSPPQTYALQDIPAFSGPFLPRDRSCLPSPVDPVLPPIDLGHFSLYDFDDDPYARIQRAILPVVSPAPHVPVPLHMPSQELDPHSKTPTKHAGPSAPLFINRTLTRPLGSELSSGRTGASFFPPAELPQAAPSRTRNNTTQSSEPLSRVSAGDTNDVSQTKSRRLISKTALAERAILNGSKEEVHRPHRAGGETLNAGSSHPSTPYTPPYPDPPTSPISRESFRRLTRPQKPRGLSPVAEISTSNPPPSHDISMTPEITTKRSITLSSLDTSSSLSVALSHTDHARYAQDSTQVLTPFPLLSSSNTFGKSDSTSSSQTQRWTISSSSRYPSLTLSSHGPPSSRSSSNRHSDSAVEWHRLPAGLAAFANIQLEPATGPTRSPSPRSKEMKIPDLPKPPAHRLSPPPAADKRRGVKPRQARLRAHSPGSVAEVERGPIVQGGIASIDVAL</sequence>
<feature type="compositionally biased region" description="Polar residues" evidence="1">
    <location>
        <begin position="399"/>
        <end position="416"/>
    </location>
</feature>
<keyword evidence="4" id="KW-1185">Reference proteome</keyword>
<feature type="transmembrane region" description="Helical" evidence="2">
    <location>
        <begin position="17"/>
        <end position="38"/>
    </location>
</feature>
<name>A0A1J8Q8N1_9AGAM</name>
<dbReference type="EMBL" id="LVVM01006436">
    <property type="protein sequence ID" value="OJA08076.1"/>
    <property type="molecule type" value="Genomic_DNA"/>
</dbReference>
<accession>A0A1J8Q8N1</accession>
<feature type="compositionally biased region" description="Polar residues" evidence="1">
    <location>
        <begin position="225"/>
        <end position="238"/>
    </location>
</feature>
<dbReference type="OrthoDB" id="2682910at2759"/>
<feature type="compositionally biased region" description="Basic residues" evidence="1">
    <location>
        <begin position="504"/>
        <end position="515"/>
    </location>
</feature>
<reference evidence="3 4" key="1">
    <citation type="submission" date="2016-03" db="EMBL/GenBank/DDBJ databases">
        <title>Comparative genomics of the ectomycorrhizal sister species Rhizopogon vinicolor and Rhizopogon vesiculosus (Basidiomycota: Boletales) reveals a divergence of the mating type B locus.</title>
        <authorList>
            <person name="Mujic A.B."/>
            <person name="Kuo A."/>
            <person name="Tritt A."/>
            <person name="Lipzen A."/>
            <person name="Chen C."/>
            <person name="Johnson J."/>
            <person name="Sharma A."/>
            <person name="Barry K."/>
            <person name="Grigoriev I.V."/>
            <person name="Spatafora J.W."/>
        </authorList>
    </citation>
    <scope>NUCLEOTIDE SEQUENCE [LARGE SCALE GENOMIC DNA]</scope>
    <source>
        <strain evidence="3 4">AM-OR11-056</strain>
    </source>
</reference>
<feature type="region of interest" description="Disordered" evidence="1">
    <location>
        <begin position="465"/>
        <end position="524"/>
    </location>
</feature>